<dbReference type="RefSeq" id="WP_173123574.1">
    <property type="nucleotide sequence ID" value="NZ_JABRWJ010000004.1"/>
</dbReference>
<evidence type="ECO:0000313" key="3">
    <source>
        <dbReference type="Proteomes" id="UP000737171"/>
    </source>
</evidence>
<feature type="compositionally biased region" description="Basic and acidic residues" evidence="1">
    <location>
        <begin position="81"/>
        <end position="100"/>
    </location>
</feature>
<name>A0ABX2EHU3_9BURK</name>
<gene>
    <name evidence="2" type="ORF">HLB44_14345</name>
</gene>
<feature type="compositionally biased region" description="Basic and acidic residues" evidence="1">
    <location>
        <begin position="107"/>
        <end position="138"/>
    </location>
</feature>
<dbReference type="Proteomes" id="UP000737171">
    <property type="component" value="Unassembled WGS sequence"/>
</dbReference>
<evidence type="ECO:0000256" key="1">
    <source>
        <dbReference type="SAM" id="MobiDB-lite"/>
    </source>
</evidence>
<reference evidence="2 3" key="1">
    <citation type="submission" date="2020-05" db="EMBL/GenBank/DDBJ databases">
        <title>Aquincola sp. isolate from soil.</title>
        <authorList>
            <person name="Han J."/>
            <person name="Kim D.-U."/>
        </authorList>
    </citation>
    <scope>NUCLEOTIDE SEQUENCE [LARGE SCALE GENOMIC DNA]</scope>
    <source>
        <strain evidence="2 3">S2</strain>
    </source>
</reference>
<feature type="region of interest" description="Disordered" evidence="1">
    <location>
        <begin position="1"/>
        <end position="138"/>
    </location>
</feature>
<proteinExistence type="predicted"/>
<accession>A0ABX2EHU3</accession>
<evidence type="ECO:0000313" key="2">
    <source>
        <dbReference type="EMBL" id="NRF68170.1"/>
    </source>
</evidence>
<feature type="compositionally biased region" description="Basic residues" evidence="1">
    <location>
        <begin position="1"/>
        <end position="11"/>
    </location>
</feature>
<keyword evidence="3" id="KW-1185">Reference proteome</keyword>
<dbReference type="EMBL" id="JABRWJ010000004">
    <property type="protein sequence ID" value="NRF68170.1"/>
    <property type="molecule type" value="Genomic_DNA"/>
</dbReference>
<sequence>MSHRTNPHRKPGSSAAANPRAAKSERKDKPQDKPGKPGAGSSPAREASRETTPRASPSPRDTAAGNDSDALQGEGNYTAARRYDEDVRDFVSSGRVEEAARGAAPRNADEERAMGQAEEAGRAHAKEEDPSVPRDYRR</sequence>
<organism evidence="2 3">
    <name type="scientific">Pseudaquabacterium terrae</name>
    <dbReference type="NCBI Taxonomy" id="2732868"/>
    <lineage>
        <taxon>Bacteria</taxon>
        <taxon>Pseudomonadati</taxon>
        <taxon>Pseudomonadota</taxon>
        <taxon>Betaproteobacteria</taxon>
        <taxon>Burkholderiales</taxon>
        <taxon>Sphaerotilaceae</taxon>
        <taxon>Pseudaquabacterium</taxon>
    </lineage>
</organism>
<feature type="compositionally biased region" description="Basic and acidic residues" evidence="1">
    <location>
        <begin position="22"/>
        <end position="35"/>
    </location>
</feature>
<comment type="caution">
    <text evidence="2">The sequence shown here is derived from an EMBL/GenBank/DDBJ whole genome shotgun (WGS) entry which is preliminary data.</text>
</comment>
<protein>
    <submittedName>
        <fullName evidence="2">Uncharacterized protein</fullName>
    </submittedName>
</protein>